<evidence type="ECO:0000256" key="10">
    <source>
        <dbReference type="ARBA" id="ARBA00023055"/>
    </source>
</evidence>
<dbReference type="GO" id="GO:0005778">
    <property type="term" value="C:peroxisomal membrane"/>
    <property type="evidence" value="ECO:0007669"/>
    <property type="project" value="Ensembl"/>
</dbReference>
<reference evidence="21" key="2">
    <citation type="submission" date="2025-09" db="UniProtKB">
        <authorList>
            <consortium name="Ensembl"/>
        </authorList>
    </citation>
    <scope>IDENTIFICATION</scope>
</reference>
<dbReference type="Gene3D" id="3.40.50.12780">
    <property type="entry name" value="N-terminal domain of ligase-like"/>
    <property type="match status" value="1"/>
</dbReference>
<evidence type="ECO:0000256" key="2">
    <source>
        <dbReference type="ARBA" id="ARBA00006432"/>
    </source>
</evidence>
<keyword evidence="11" id="KW-0443">Lipid metabolism</keyword>
<evidence type="ECO:0000256" key="8">
    <source>
        <dbReference type="ARBA" id="ARBA00022832"/>
    </source>
</evidence>
<feature type="transmembrane region" description="Helical" evidence="18">
    <location>
        <begin position="60"/>
        <end position="79"/>
    </location>
</feature>
<dbReference type="GO" id="GO:0006699">
    <property type="term" value="P:bile acid biosynthetic process"/>
    <property type="evidence" value="ECO:0007669"/>
    <property type="project" value="Ensembl"/>
</dbReference>
<dbReference type="EC" id="6.2.1.3" evidence="14"/>
<dbReference type="Gene3D" id="3.30.300.30">
    <property type="match status" value="1"/>
</dbReference>
<keyword evidence="3" id="KW-0813">Transport</keyword>
<dbReference type="InterPro" id="IPR025110">
    <property type="entry name" value="AMP-bd_C"/>
</dbReference>
<evidence type="ECO:0000256" key="14">
    <source>
        <dbReference type="ARBA" id="ARBA00026121"/>
    </source>
</evidence>
<dbReference type="Proteomes" id="UP000472275">
    <property type="component" value="Chromosome 5"/>
</dbReference>
<dbReference type="GO" id="GO:0000166">
    <property type="term" value="F:nucleotide binding"/>
    <property type="evidence" value="ECO:0007669"/>
    <property type="project" value="UniProtKB-KW"/>
</dbReference>
<protein>
    <recommendedName>
        <fullName evidence="14">long-chain-fatty-acid--CoA ligase</fullName>
        <ecNumber evidence="14">6.2.1.3</ecNumber>
    </recommendedName>
    <alternativeName>
        <fullName evidence="16">Long-chain-fatty-acid--CoA ligase</fullName>
    </alternativeName>
</protein>
<evidence type="ECO:0000256" key="9">
    <source>
        <dbReference type="ARBA" id="ARBA00022989"/>
    </source>
</evidence>
<dbReference type="GO" id="GO:0006635">
    <property type="term" value="P:fatty acid beta-oxidation"/>
    <property type="evidence" value="ECO:0007669"/>
    <property type="project" value="Ensembl"/>
</dbReference>
<evidence type="ECO:0000256" key="18">
    <source>
        <dbReference type="SAM" id="Phobius"/>
    </source>
</evidence>
<keyword evidence="8" id="KW-0276">Fatty acid metabolism</keyword>
<dbReference type="GeneTree" id="ENSGT00940000161137"/>
<dbReference type="PROSITE" id="PS00455">
    <property type="entry name" value="AMP_BINDING"/>
    <property type="match status" value="1"/>
</dbReference>
<keyword evidence="4" id="KW-1003">Cell membrane</keyword>
<dbReference type="AlphaFoldDB" id="A0A663EXF7"/>
<evidence type="ECO:0000313" key="21">
    <source>
        <dbReference type="Ensembl" id="ENSACCP00020017070.1"/>
    </source>
</evidence>
<dbReference type="CDD" id="cd05938">
    <property type="entry name" value="hsFATP2a_ACSVL_like"/>
    <property type="match status" value="1"/>
</dbReference>
<comment type="catalytic activity">
    <reaction evidence="13">
        <text>a long-chain fatty acid + ATP + CoA = a long-chain fatty acyl-CoA + AMP + diphosphate</text>
        <dbReference type="Rhea" id="RHEA:15421"/>
        <dbReference type="ChEBI" id="CHEBI:30616"/>
        <dbReference type="ChEBI" id="CHEBI:33019"/>
        <dbReference type="ChEBI" id="CHEBI:57287"/>
        <dbReference type="ChEBI" id="CHEBI:57560"/>
        <dbReference type="ChEBI" id="CHEBI:83139"/>
        <dbReference type="ChEBI" id="CHEBI:456215"/>
        <dbReference type="EC" id="6.2.1.3"/>
    </reaction>
    <physiologicalReaction direction="left-to-right" evidence="13">
        <dbReference type="Rhea" id="RHEA:15422"/>
    </physiologicalReaction>
</comment>
<dbReference type="GO" id="GO:0005788">
    <property type="term" value="C:endoplasmic reticulum lumen"/>
    <property type="evidence" value="ECO:0007669"/>
    <property type="project" value="Ensembl"/>
</dbReference>
<keyword evidence="12 18" id="KW-0472">Membrane</keyword>
<dbReference type="GO" id="GO:0005324">
    <property type="term" value="F:long-chain fatty acid transmembrane transporter activity"/>
    <property type="evidence" value="ECO:0007669"/>
    <property type="project" value="Ensembl"/>
</dbReference>
<proteinExistence type="inferred from homology"/>
<keyword evidence="6 18" id="KW-0812">Transmembrane</keyword>
<dbReference type="FunFam" id="3.30.300.30:FF:000002">
    <property type="entry name" value="Long-chain fatty acid transport protein 1"/>
    <property type="match status" value="1"/>
</dbReference>
<feature type="domain" description="AMP-dependent synthetase/ligase" evidence="19">
    <location>
        <begin position="119"/>
        <end position="472"/>
    </location>
</feature>
<dbReference type="GO" id="GO:0097089">
    <property type="term" value="P:methyl-branched fatty acid metabolic process"/>
    <property type="evidence" value="ECO:0007669"/>
    <property type="project" value="Ensembl"/>
</dbReference>
<dbReference type="GO" id="GO:0001561">
    <property type="term" value="P:fatty acid alpha-oxidation"/>
    <property type="evidence" value="ECO:0007669"/>
    <property type="project" value="Ensembl"/>
</dbReference>
<dbReference type="GO" id="GO:0042760">
    <property type="term" value="P:very long-chain fatty acid catabolic process"/>
    <property type="evidence" value="ECO:0007669"/>
    <property type="project" value="Ensembl"/>
</dbReference>
<dbReference type="InterPro" id="IPR000873">
    <property type="entry name" value="AMP-dep_synth/lig_dom"/>
</dbReference>
<dbReference type="GO" id="GO:0050197">
    <property type="term" value="F:phytanate-CoA ligase activity"/>
    <property type="evidence" value="ECO:0007669"/>
    <property type="project" value="Ensembl"/>
</dbReference>
<comment type="catalytic activity">
    <reaction evidence="17">
        <text>tetracosanoate + ATP + CoA = tetracosanoyl-CoA + AMP + diphosphate</text>
        <dbReference type="Rhea" id="RHEA:33639"/>
        <dbReference type="ChEBI" id="CHEBI:30616"/>
        <dbReference type="ChEBI" id="CHEBI:31014"/>
        <dbReference type="ChEBI" id="CHEBI:33019"/>
        <dbReference type="ChEBI" id="CHEBI:57287"/>
        <dbReference type="ChEBI" id="CHEBI:65052"/>
        <dbReference type="ChEBI" id="CHEBI:456215"/>
    </reaction>
    <physiologicalReaction direction="left-to-right" evidence="17">
        <dbReference type="Rhea" id="RHEA:33640"/>
    </physiologicalReaction>
</comment>
<dbReference type="Pfam" id="PF13193">
    <property type="entry name" value="AMP-binding_C"/>
    <property type="match status" value="1"/>
</dbReference>
<dbReference type="PANTHER" id="PTHR43107:SF4">
    <property type="entry name" value="LONG-CHAIN FATTY ACID TRANSPORT PROTEIN 2"/>
    <property type="match status" value="1"/>
</dbReference>
<feature type="domain" description="AMP-binding enzyme C-terminal" evidence="20">
    <location>
        <begin position="556"/>
        <end position="632"/>
    </location>
</feature>
<evidence type="ECO:0000256" key="17">
    <source>
        <dbReference type="ARBA" id="ARBA00048666"/>
    </source>
</evidence>
<dbReference type="NCBIfam" id="NF006134">
    <property type="entry name" value="PRK08279.1"/>
    <property type="match status" value="1"/>
</dbReference>
<dbReference type="GO" id="GO:0005886">
    <property type="term" value="C:plasma membrane"/>
    <property type="evidence" value="ECO:0007669"/>
    <property type="project" value="UniProtKB-SubCell"/>
</dbReference>
<evidence type="ECO:0000256" key="4">
    <source>
        <dbReference type="ARBA" id="ARBA00022475"/>
    </source>
</evidence>
<keyword evidence="9 18" id="KW-1133">Transmembrane helix</keyword>
<evidence type="ECO:0000256" key="15">
    <source>
        <dbReference type="ARBA" id="ARBA00036527"/>
    </source>
</evidence>
<evidence type="ECO:0000256" key="7">
    <source>
        <dbReference type="ARBA" id="ARBA00022741"/>
    </source>
</evidence>
<keyword evidence="7" id="KW-0547">Nucleotide-binding</keyword>
<dbReference type="GO" id="GO:0019899">
    <property type="term" value="F:enzyme binding"/>
    <property type="evidence" value="ECO:0007669"/>
    <property type="project" value="Ensembl"/>
</dbReference>
<evidence type="ECO:0000256" key="5">
    <source>
        <dbReference type="ARBA" id="ARBA00022598"/>
    </source>
</evidence>
<comment type="subcellular location">
    <subcellularLocation>
        <location evidence="1">Cell membrane</location>
        <topology evidence="1">Multi-pass membrane protein</topology>
    </subcellularLocation>
</comment>
<evidence type="ECO:0000256" key="11">
    <source>
        <dbReference type="ARBA" id="ARBA00023098"/>
    </source>
</evidence>
<evidence type="ECO:0000256" key="3">
    <source>
        <dbReference type="ARBA" id="ARBA00022448"/>
    </source>
</evidence>
<dbReference type="Pfam" id="PF00501">
    <property type="entry name" value="AMP-binding"/>
    <property type="match status" value="1"/>
</dbReference>
<evidence type="ECO:0000256" key="6">
    <source>
        <dbReference type="ARBA" id="ARBA00022692"/>
    </source>
</evidence>
<evidence type="ECO:0000259" key="19">
    <source>
        <dbReference type="Pfam" id="PF00501"/>
    </source>
</evidence>
<keyword evidence="22" id="KW-1185">Reference proteome</keyword>
<keyword evidence="10" id="KW-0445">Lipid transport</keyword>
<reference evidence="21" key="1">
    <citation type="submission" date="2025-08" db="UniProtKB">
        <authorList>
            <consortium name="Ensembl"/>
        </authorList>
    </citation>
    <scope>IDENTIFICATION</scope>
</reference>
<sequence>MARVPRGTHSASAGGTAPFCNERCRPSTLNLRGSSAAPPGPAADPACAAVGAGRGAGGGMLPALCAALAGLLLLLLPLLRRAWPYFFQDVRFALTMARVARRARRAGARRPASTLLDVFARRARRTPHKPLLLFGDEVSTYEQVDRRSSQAARALRDAAGLRAGGCLALFMGNRPAYVWLWLGCAKLGCAVACLNSSIRAASLLRCFQSSAASVLLAAPELKQSVEEILPFLKKENVKVYYLSKTSATEGVESFLDKVDAASDEPTPLSWRSDITFKTPAMYIYTSGTTGLPKAAVINHERIMLACGLFDAGNVTSEDTVYTALPLYHSSALLIGVHGCIMKGATIVLRARFSASQFWDDCRQYNVTVIQYIGEVLRYLCSVPQRNNDRDHKVRLAIGNGLRADVWREFIRRFGNINILEFYASTEGNISFVNYTGKIGAVGRVNCLQKKILHYELIKYDVEKDEPVRGENGYCVRVPKGKPGLLICKITQYAPFSGYAGAKQQTEKKQLRDVFQKGDLYFNSGDLLVIDHDNFIYFHDRTGDTFRWKGENVSTTEVADVLGLIDGVQEVIVYGVSVPGYEGRTGMACIRLKENCEFNGESTYRHVNNHLPNYARPRFIRIKSAIELTATFKYRKVQLVEEGFNPAVIKDRLYFLDDNENLYAQMTQDIYNSVKKHYFKL</sequence>
<evidence type="ECO:0000256" key="12">
    <source>
        <dbReference type="ARBA" id="ARBA00023136"/>
    </source>
</evidence>
<accession>A0A663EXF7</accession>
<name>A0A663EXF7_AQUCH</name>
<dbReference type="InParanoid" id="A0A663EXF7"/>
<evidence type="ECO:0000256" key="13">
    <source>
        <dbReference type="ARBA" id="ARBA00024484"/>
    </source>
</evidence>
<dbReference type="GO" id="GO:0044539">
    <property type="term" value="P:long-chain fatty acid import into cell"/>
    <property type="evidence" value="ECO:0007669"/>
    <property type="project" value="Ensembl"/>
</dbReference>
<comment type="catalytic activity">
    <reaction evidence="15">
        <text>a very long-chain fatty acid + ATP + CoA = a very long-chain fatty acyl-CoA + AMP + diphosphate</text>
        <dbReference type="Rhea" id="RHEA:54536"/>
        <dbReference type="ChEBI" id="CHEBI:30616"/>
        <dbReference type="ChEBI" id="CHEBI:33019"/>
        <dbReference type="ChEBI" id="CHEBI:57287"/>
        <dbReference type="ChEBI" id="CHEBI:58950"/>
        <dbReference type="ChEBI" id="CHEBI:138261"/>
        <dbReference type="ChEBI" id="CHEBI:456215"/>
    </reaction>
    <physiologicalReaction direction="left-to-right" evidence="15">
        <dbReference type="Rhea" id="RHEA:54537"/>
    </physiologicalReaction>
</comment>
<comment type="similarity">
    <text evidence="2">Belongs to the ATP-dependent AMP-binding enzyme family.</text>
</comment>
<evidence type="ECO:0000259" key="20">
    <source>
        <dbReference type="Pfam" id="PF13193"/>
    </source>
</evidence>
<dbReference type="GO" id="GO:0070251">
    <property type="term" value="F:pristanate-CoA ligase activity"/>
    <property type="evidence" value="ECO:0007669"/>
    <property type="project" value="Ensembl"/>
</dbReference>
<dbReference type="GO" id="GO:0004467">
    <property type="term" value="F:long-chain fatty acid-CoA ligase activity"/>
    <property type="evidence" value="ECO:0007669"/>
    <property type="project" value="UniProtKB-EC"/>
</dbReference>
<dbReference type="InterPro" id="IPR020845">
    <property type="entry name" value="AMP-binding_CS"/>
</dbReference>
<dbReference type="SUPFAM" id="SSF56801">
    <property type="entry name" value="Acetyl-CoA synthetase-like"/>
    <property type="match status" value="1"/>
</dbReference>
<dbReference type="InterPro" id="IPR042099">
    <property type="entry name" value="ANL_N_sf"/>
</dbReference>
<dbReference type="PANTHER" id="PTHR43107">
    <property type="entry name" value="LONG-CHAIN FATTY ACID TRANSPORT PROTEIN"/>
    <property type="match status" value="1"/>
</dbReference>
<dbReference type="GO" id="GO:0005789">
    <property type="term" value="C:endoplasmic reticulum membrane"/>
    <property type="evidence" value="ECO:0007669"/>
    <property type="project" value="Ensembl"/>
</dbReference>
<dbReference type="InterPro" id="IPR045851">
    <property type="entry name" value="AMP-bd_C_sf"/>
</dbReference>
<dbReference type="Ensembl" id="ENSACCT00020017814.1">
    <property type="protein sequence ID" value="ENSACCP00020017070.1"/>
    <property type="gene ID" value="ENSACCG00020011594.1"/>
</dbReference>
<evidence type="ECO:0000256" key="16">
    <source>
        <dbReference type="ARBA" id="ARBA00041297"/>
    </source>
</evidence>
<gene>
    <name evidence="21" type="primary">SLC27A2</name>
</gene>
<evidence type="ECO:0000313" key="22">
    <source>
        <dbReference type="Proteomes" id="UP000472275"/>
    </source>
</evidence>
<evidence type="ECO:0000256" key="1">
    <source>
        <dbReference type="ARBA" id="ARBA00004651"/>
    </source>
</evidence>
<keyword evidence="5" id="KW-0436">Ligase</keyword>
<dbReference type="GO" id="GO:0031957">
    <property type="term" value="F:very long-chain fatty acid-CoA ligase activity"/>
    <property type="evidence" value="ECO:0007669"/>
    <property type="project" value="Ensembl"/>
</dbReference>
<organism evidence="21 22">
    <name type="scientific">Aquila chrysaetos chrysaetos</name>
    <dbReference type="NCBI Taxonomy" id="223781"/>
    <lineage>
        <taxon>Eukaryota</taxon>
        <taxon>Metazoa</taxon>
        <taxon>Chordata</taxon>
        <taxon>Craniata</taxon>
        <taxon>Vertebrata</taxon>
        <taxon>Euteleostomi</taxon>
        <taxon>Archelosauria</taxon>
        <taxon>Archosauria</taxon>
        <taxon>Dinosauria</taxon>
        <taxon>Saurischia</taxon>
        <taxon>Theropoda</taxon>
        <taxon>Coelurosauria</taxon>
        <taxon>Aves</taxon>
        <taxon>Neognathae</taxon>
        <taxon>Neoaves</taxon>
        <taxon>Telluraves</taxon>
        <taxon>Accipitrimorphae</taxon>
        <taxon>Accipitriformes</taxon>
        <taxon>Accipitridae</taxon>
        <taxon>Accipitrinae</taxon>
        <taxon>Aquila</taxon>
    </lineage>
</organism>
<dbReference type="FunFam" id="3.40.50.12780:FF:000005">
    <property type="entry name" value="Solute carrier family 27 member 6"/>
    <property type="match status" value="1"/>
</dbReference>